<protein>
    <submittedName>
        <fullName evidence="3">ROK family protein</fullName>
    </submittedName>
</protein>
<dbReference type="PANTHER" id="PTHR18964:SF173">
    <property type="entry name" value="GLUCOKINASE"/>
    <property type="match status" value="1"/>
</dbReference>
<evidence type="ECO:0000313" key="4">
    <source>
        <dbReference type="Proteomes" id="UP001596174"/>
    </source>
</evidence>
<dbReference type="InterPro" id="IPR043129">
    <property type="entry name" value="ATPase_NBD"/>
</dbReference>
<dbReference type="Gene3D" id="1.10.10.10">
    <property type="entry name" value="Winged helix-like DNA-binding domain superfamily/Winged helix DNA-binding domain"/>
    <property type="match status" value="1"/>
</dbReference>
<dbReference type="SUPFAM" id="SSF46785">
    <property type="entry name" value="Winged helix' DNA-binding domain"/>
    <property type="match status" value="1"/>
</dbReference>
<dbReference type="InterPro" id="IPR000600">
    <property type="entry name" value="ROK"/>
</dbReference>
<sequence>MTGARGPRTSTALLEAAVVACFDPATALSRTEIADRTGLSRTVVTSLVNALVERGTLAVVPGARVSSPGRPAYSYRLSAALAPVALVRLLAEGTRLTVSAGTGILAEHRTRALPGDAGWEREIRRLLAEARGGDETPVRRVIVCAPYPVAPEAAGDRGGQEYPEDLAHALLSRAFPGEVRLVNDAHLAALGEAVHGAAAGTRASIHLSVRHGVGAGLVIDGRLFTGVDGTAGELAHVQVVPDGARCVCGSRGCLATRLAHKEADLALAARYGRPLTPAEADALVLAGDAQAVEYYRELGELVAEALAGTVTVLTPDALVVDAQLGPAHVPFAATLTAGLSRHCPPGQIQSLRLLRGRLADAQAWGAAAYAPAPG</sequence>
<dbReference type="RefSeq" id="WP_380584744.1">
    <property type="nucleotide sequence ID" value="NZ_JBHSQJ010000074.1"/>
</dbReference>
<gene>
    <name evidence="3" type="ORF">ACFP3V_18370</name>
</gene>
<keyword evidence="4" id="KW-1185">Reference proteome</keyword>
<reference evidence="4" key="1">
    <citation type="journal article" date="2019" name="Int. J. Syst. Evol. Microbiol.">
        <title>The Global Catalogue of Microorganisms (GCM) 10K type strain sequencing project: providing services to taxonomists for standard genome sequencing and annotation.</title>
        <authorList>
            <consortium name="The Broad Institute Genomics Platform"/>
            <consortium name="The Broad Institute Genome Sequencing Center for Infectious Disease"/>
            <person name="Wu L."/>
            <person name="Ma J."/>
        </authorList>
    </citation>
    <scope>NUCLEOTIDE SEQUENCE [LARGE SCALE GENOMIC DNA]</scope>
    <source>
        <strain evidence="4">JCM 4816</strain>
    </source>
</reference>
<dbReference type="InterPro" id="IPR005471">
    <property type="entry name" value="Tscrpt_reg_IclR_N"/>
</dbReference>
<dbReference type="InterPro" id="IPR036388">
    <property type="entry name" value="WH-like_DNA-bd_sf"/>
</dbReference>
<dbReference type="CDD" id="cd23763">
    <property type="entry name" value="ASKHA_ATPase_ROK"/>
    <property type="match status" value="1"/>
</dbReference>
<proteinExistence type="inferred from homology"/>
<name>A0ABW1G5F0_9ACTN</name>
<evidence type="ECO:0000256" key="1">
    <source>
        <dbReference type="ARBA" id="ARBA00006479"/>
    </source>
</evidence>
<dbReference type="PANTHER" id="PTHR18964">
    <property type="entry name" value="ROK (REPRESSOR, ORF, KINASE) FAMILY"/>
    <property type="match status" value="1"/>
</dbReference>
<dbReference type="SUPFAM" id="SSF53067">
    <property type="entry name" value="Actin-like ATPase domain"/>
    <property type="match status" value="1"/>
</dbReference>
<accession>A0ABW1G5F0</accession>
<dbReference type="Gene3D" id="3.30.420.40">
    <property type="match status" value="2"/>
</dbReference>
<comment type="similarity">
    <text evidence="1">Belongs to the ROK (NagC/XylR) family.</text>
</comment>
<dbReference type="Proteomes" id="UP001596174">
    <property type="component" value="Unassembled WGS sequence"/>
</dbReference>
<feature type="domain" description="HTH iclR-type" evidence="2">
    <location>
        <begin position="19"/>
        <end position="58"/>
    </location>
</feature>
<dbReference type="Pfam" id="PF00480">
    <property type="entry name" value="ROK"/>
    <property type="match status" value="1"/>
</dbReference>
<evidence type="ECO:0000259" key="2">
    <source>
        <dbReference type="Pfam" id="PF09339"/>
    </source>
</evidence>
<evidence type="ECO:0000313" key="3">
    <source>
        <dbReference type="EMBL" id="MFC5909175.1"/>
    </source>
</evidence>
<organism evidence="3 4">
    <name type="scientific">Streptacidiphilus monticola</name>
    <dbReference type="NCBI Taxonomy" id="2161674"/>
    <lineage>
        <taxon>Bacteria</taxon>
        <taxon>Bacillati</taxon>
        <taxon>Actinomycetota</taxon>
        <taxon>Actinomycetes</taxon>
        <taxon>Kitasatosporales</taxon>
        <taxon>Streptomycetaceae</taxon>
        <taxon>Streptacidiphilus</taxon>
    </lineage>
</organism>
<comment type="caution">
    <text evidence="3">The sequence shown here is derived from an EMBL/GenBank/DDBJ whole genome shotgun (WGS) entry which is preliminary data.</text>
</comment>
<dbReference type="InterPro" id="IPR036390">
    <property type="entry name" value="WH_DNA-bd_sf"/>
</dbReference>
<dbReference type="Pfam" id="PF09339">
    <property type="entry name" value="HTH_IclR"/>
    <property type="match status" value="1"/>
</dbReference>
<dbReference type="EMBL" id="JBHSQJ010000074">
    <property type="protein sequence ID" value="MFC5909175.1"/>
    <property type="molecule type" value="Genomic_DNA"/>
</dbReference>